<reference evidence="2" key="1">
    <citation type="journal article" date="2020" name="Stud. Mycol.">
        <title>101 Dothideomycetes genomes: a test case for predicting lifestyles and emergence of pathogens.</title>
        <authorList>
            <person name="Haridas S."/>
            <person name="Albert R."/>
            <person name="Binder M."/>
            <person name="Bloem J."/>
            <person name="Labutti K."/>
            <person name="Salamov A."/>
            <person name="Andreopoulos B."/>
            <person name="Baker S."/>
            <person name="Barry K."/>
            <person name="Bills G."/>
            <person name="Bluhm B."/>
            <person name="Cannon C."/>
            <person name="Castanera R."/>
            <person name="Culley D."/>
            <person name="Daum C."/>
            <person name="Ezra D."/>
            <person name="Gonzalez J."/>
            <person name="Henrissat B."/>
            <person name="Kuo A."/>
            <person name="Liang C."/>
            <person name="Lipzen A."/>
            <person name="Lutzoni F."/>
            <person name="Magnuson J."/>
            <person name="Mondo S."/>
            <person name="Nolan M."/>
            <person name="Ohm R."/>
            <person name="Pangilinan J."/>
            <person name="Park H.-J."/>
            <person name="Ramirez L."/>
            <person name="Alfaro M."/>
            <person name="Sun H."/>
            <person name="Tritt A."/>
            <person name="Yoshinaga Y."/>
            <person name="Zwiers L.-H."/>
            <person name="Turgeon B."/>
            <person name="Goodwin S."/>
            <person name="Spatafora J."/>
            <person name="Crous P."/>
            <person name="Grigoriev I."/>
        </authorList>
    </citation>
    <scope>NUCLEOTIDE SEQUENCE</scope>
    <source>
        <strain evidence="2">CBS 122367</strain>
    </source>
</reference>
<accession>A0A6G1JJD7</accession>
<evidence type="ECO:0000313" key="2">
    <source>
        <dbReference type="EMBL" id="KAF2690548.1"/>
    </source>
</evidence>
<sequence length="165" mass="17769">MASACVWRRLDRDMGRGGGITRSELPVWSLPAPSDITLRKSISPDTSTDRARPLSSDPHDARIPLHPVLLDKPSSSVPPRSTGLCQDCTQSAITGLVTSLASRKSKGRHFPQPYIYFHTSLPARSCTSITHQTHCQSQEAAFLAALDTSTLHSKAAPSLSPIDVG</sequence>
<feature type="region of interest" description="Disordered" evidence="1">
    <location>
        <begin position="38"/>
        <end position="64"/>
    </location>
</feature>
<keyword evidence="3" id="KW-1185">Reference proteome</keyword>
<protein>
    <submittedName>
        <fullName evidence="2">Uncharacterized protein</fullName>
    </submittedName>
</protein>
<dbReference type="EMBL" id="MU005571">
    <property type="protein sequence ID" value="KAF2690548.1"/>
    <property type="molecule type" value="Genomic_DNA"/>
</dbReference>
<proteinExistence type="predicted"/>
<evidence type="ECO:0000313" key="3">
    <source>
        <dbReference type="Proteomes" id="UP000799291"/>
    </source>
</evidence>
<dbReference type="Proteomes" id="UP000799291">
    <property type="component" value="Unassembled WGS sequence"/>
</dbReference>
<gene>
    <name evidence="2" type="ORF">K458DRAFT_106921</name>
</gene>
<feature type="compositionally biased region" description="Basic and acidic residues" evidence="1">
    <location>
        <begin position="47"/>
        <end position="63"/>
    </location>
</feature>
<dbReference type="AlphaFoldDB" id="A0A6G1JJD7"/>
<organism evidence="2 3">
    <name type="scientific">Lentithecium fluviatile CBS 122367</name>
    <dbReference type="NCBI Taxonomy" id="1168545"/>
    <lineage>
        <taxon>Eukaryota</taxon>
        <taxon>Fungi</taxon>
        <taxon>Dikarya</taxon>
        <taxon>Ascomycota</taxon>
        <taxon>Pezizomycotina</taxon>
        <taxon>Dothideomycetes</taxon>
        <taxon>Pleosporomycetidae</taxon>
        <taxon>Pleosporales</taxon>
        <taxon>Massarineae</taxon>
        <taxon>Lentitheciaceae</taxon>
        <taxon>Lentithecium</taxon>
    </lineage>
</organism>
<evidence type="ECO:0000256" key="1">
    <source>
        <dbReference type="SAM" id="MobiDB-lite"/>
    </source>
</evidence>
<name>A0A6G1JJD7_9PLEO</name>